<comment type="caution">
    <text evidence="3">The sequence shown here is derived from an EMBL/GenBank/DDBJ whole genome shotgun (WGS) entry which is preliminary data.</text>
</comment>
<evidence type="ECO:0000256" key="1">
    <source>
        <dbReference type="SAM" id="MobiDB-lite"/>
    </source>
</evidence>
<evidence type="ECO:0000256" key="2">
    <source>
        <dbReference type="SAM" id="Phobius"/>
    </source>
</evidence>
<proteinExistence type="predicted"/>
<keyword evidence="4" id="KW-1185">Reference proteome</keyword>
<name>A0AAJ0HCS8_9PEZI</name>
<accession>A0AAJ0HCS8</accession>
<protein>
    <submittedName>
        <fullName evidence="3">Uncharacterized protein</fullName>
    </submittedName>
</protein>
<keyword evidence="2" id="KW-0472">Membrane</keyword>
<sequence>MPDCAACVPATPEVQGSSARGLRCTQACGQERSRNCAHNPAKLQSPVESIPNHLGLLCSPPYVQASPKIRKLPTPVLLSLLLLCLCLTPTIPLLRGILPPPTDAILMFQASPPRPSPNLPDWPWRVVGEDNNCADCQRRAAAGPGRGSESASPLLVAAPTQHCQQQQQQQQQQQHQDINHLNHFDHLDHNRDWHHQDWTTPASAPAPEAEPAPVQFAWCTPSLSAQVAPPTLWPSPRFSSWLPPFDIRHISHLIPPQPSQRSHPHIIDTISGRQSRRSRSPRPRP</sequence>
<feature type="compositionally biased region" description="Basic residues" evidence="1">
    <location>
        <begin position="274"/>
        <end position="285"/>
    </location>
</feature>
<evidence type="ECO:0000313" key="4">
    <source>
        <dbReference type="Proteomes" id="UP001275084"/>
    </source>
</evidence>
<gene>
    <name evidence="3" type="ORF">B0T25DRAFT_521467</name>
</gene>
<keyword evidence="2" id="KW-1133">Transmembrane helix</keyword>
<dbReference type="AlphaFoldDB" id="A0AAJ0HCS8"/>
<dbReference type="Proteomes" id="UP001275084">
    <property type="component" value="Unassembled WGS sequence"/>
</dbReference>
<evidence type="ECO:0000313" key="3">
    <source>
        <dbReference type="EMBL" id="KAK3347227.1"/>
    </source>
</evidence>
<reference evidence="3" key="1">
    <citation type="journal article" date="2023" name="Mol. Phylogenet. Evol.">
        <title>Genome-scale phylogeny and comparative genomics of the fungal order Sordariales.</title>
        <authorList>
            <person name="Hensen N."/>
            <person name="Bonometti L."/>
            <person name="Westerberg I."/>
            <person name="Brannstrom I.O."/>
            <person name="Guillou S."/>
            <person name="Cros-Aarteil S."/>
            <person name="Calhoun S."/>
            <person name="Haridas S."/>
            <person name="Kuo A."/>
            <person name="Mondo S."/>
            <person name="Pangilinan J."/>
            <person name="Riley R."/>
            <person name="LaButti K."/>
            <person name="Andreopoulos B."/>
            <person name="Lipzen A."/>
            <person name="Chen C."/>
            <person name="Yan M."/>
            <person name="Daum C."/>
            <person name="Ng V."/>
            <person name="Clum A."/>
            <person name="Steindorff A."/>
            <person name="Ohm R.A."/>
            <person name="Martin F."/>
            <person name="Silar P."/>
            <person name="Natvig D.O."/>
            <person name="Lalanne C."/>
            <person name="Gautier V."/>
            <person name="Ament-Velasquez S.L."/>
            <person name="Kruys A."/>
            <person name="Hutchinson M.I."/>
            <person name="Powell A.J."/>
            <person name="Barry K."/>
            <person name="Miller A.N."/>
            <person name="Grigoriev I.V."/>
            <person name="Debuchy R."/>
            <person name="Gladieux P."/>
            <person name="Hiltunen Thoren M."/>
            <person name="Johannesson H."/>
        </authorList>
    </citation>
    <scope>NUCLEOTIDE SEQUENCE</scope>
    <source>
        <strain evidence="3">CBS 955.72</strain>
    </source>
</reference>
<feature type="region of interest" description="Disordered" evidence="1">
    <location>
        <begin position="157"/>
        <end position="176"/>
    </location>
</feature>
<feature type="compositionally biased region" description="Low complexity" evidence="1">
    <location>
        <begin position="201"/>
        <end position="211"/>
    </location>
</feature>
<organism evidence="3 4">
    <name type="scientific">Lasiosphaeria hispida</name>
    <dbReference type="NCBI Taxonomy" id="260671"/>
    <lineage>
        <taxon>Eukaryota</taxon>
        <taxon>Fungi</taxon>
        <taxon>Dikarya</taxon>
        <taxon>Ascomycota</taxon>
        <taxon>Pezizomycotina</taxon>
        <taxon>Sordariomycetes</taxon>
        <taxon>Sordariomycetidae</taxon>
        <taxon>Sordariales</taxon>
        <taxon>Lasiosphaeriaceae</taxon>
        <taxon>Lasiosphaeria</taxon>
    </lineage>
</organism>
<keyword evidence="2" id="KW-0812">Transmembrane</keyword>
<feature type="compositionally biased region" description="Low complexity" evidence="1">
    <location>
        <begin position="161"/>
        <end position="176"/>
    </location>
</feature>
<feature type="region of interest" description="Disordered" evidence="1">
    <location>
        <begin position="191"/>
        <end position="211"/>
    </location>
</feature>
<feature type="transmembrane region" description="Helical" evidence="2">
    <location>
        <begin position="76"/>
        <end position="98"/>
    </location>
</feature>
<reference evidence="3" key="2">
    <citation type="submission" date="2023-06" db="EMBL/GenBank/DDBJ databases">
        <authorList>
            <consortium name="Lawrence Berkeley National Laboratory"/>
            <person name="Haridas S."/>
            <person name="Hensen N."/>
            <person name="Bonometti L."/>
            <person name="Westerberg I."/>
            <person name="Brannstrom I.O."/>
            <person name="Guillou S."/>
            <person name="Cros-Aarteil S."/>
            <person name="Calhoun S."/>
            <person name="Kuo A."/>
            <person name="Mondo S."/>
            <person name="Pangilinan J."/>
            <person name="Riley R."/>
            <person name="Labutti K."/>
            <person name="Andreopoulos B."/>
            <person name="Lipzen A."/>
            <person name="Chen C."/>
            <person name="Yanf M."/>
            <person name="Daum C."/>
            <person name="Ng V."/>
            <person name="Clum A."/>
            <person name="Steindorff A."/>
            <person name="Ohm R."/>
            <person name="Martin F."/>
            <person name="Silar P."/>
            <person name="Natvig D."/>
            <person name="Lalanne C."/>
            <person name="Gautier V."/>
            <person name="Ament-Velasquez S.L."/>
            <person name="Kruys A."/>
            <person name="Hutchinson M.I."/>
            <person name="Powell A.J."/>
            <person name="Barry K."/>
            <person name="Miller A.N."/>
            <person name="Grigoriev I.V."/>
            <person name="Debuchy R."/>
            <person name="Gladieux P."/>
            <person name="Thoren M.H."/>
            <person name="Johannesson H."/>
        </authorList>
    </citation>
    <scope>NUCLEOTIDE SEQUENCE</scope>
    <source>
        <strain evidence="3">CBS 955.72</strain>
    </source>
</reference>
<feature type="region of interest" description="Disordered" evidence="1">
    <location>
        <begin position="252"/>
        <end position="285"/>
    </location>
</feature>
<dbReference type="EMBL" id="JAUIQD010000006">
    <property type="protein sequence ID" value="KAK3347227.1"/>
    <property type="molecule type" value="Genomic_DNA"/>
</dbReference>